<dbReference type="PANTHER" id="PTHR20857">
    <property type="entry name" value="THIAMINE-PHOSPHATE PYROPHOSPHORYLASE"/>
    <property type="match status" value="1"/>
</dbReference>
<feature type="binding site" evidence="10">
    <location>
        <begin position="137"/>
        <end position="139"/>
    </location>
    <ligand>
        <name>2-[(2R,5Z)-2-carboxy-4-methylthiazol-5(2H)-ylidene]ethyl phosphate</name>
        <dbReference type="ChEBI" id="CHEBI:62899"/>
    </ligand>
</feature>
<comment type="caution">
    <text evidence="10">Lacks conserved residue(s) required for the propagation of feature annotation.</text>
</comment>
<feature type="domain" description="Thiamine phosphate synthase/TenI" evidence="13">
    <location>
        <begin position="10"/>
        <end position="191"/>
    </location>
</feature>
<feature type="binding site" evidence="10">
    <location>
        <position position="92"/>
    </location>
    <ligand>
        <name>Mg(2+)</name>
        <dbReference type="ChEBI" id="CHEBI:18420"/>
    </ligand>
</feature>
<dbReference type="InterPro" id="IPR013785">
    <property type="entry name" value="Aldolase_TIM"/>
</dbReference>
<evidence type="ECO:0000256" key="3">
    <source>
        <dbReference type="ARBA" id="ARBA00022679"/>
    </source>
</evidence>
<evidence type="ECO:0000256" key="5">
    <source>
        <dbReference type="ARBA" id="ARBA00022842"/>
    </source>
</evidence>
<evidence type="ECO:0000256" key="7">
    <source>
        <dbReference type="ARBA" id="ARBA00047334"/>
    </source>
</evidence>
<dbReference type="EMBL" id="QOVI01000006">
    <property type="protein sequence ID" value="RXG12529.1"/>
    <property type="molecule type" value="Genomic_DNA"/>
</dbReference>
<comment type="function">
    <text evidence="1 10">Condenses 4-methyl-5-(beta-hydroxyethyl)thiazole monophosphate (THZ-P) and 2-methyl-4-amino-5-hydroxymethyl pyrimidine pyrophosphate (HMP-PP) to form thiamine monophosphate (TMP).</text>
</comment>
<dbReference type="AlphaFoldDB" id="A0A4Q0NPY7"/>
<comment type="caution">
    <text evidence="14">The sequence shown here is derived from an EMBL/GenBank/DDBJ whole genome shotgun (WGS) entry which is preliminary data.</text>
</comment>
<evidence type="ECO:0000256" key="8">
    <source>
        <dbReference type="ARBA" id="ARBA00047851"/>
    </source>
</evidence>
<keyword evidence="15" id="KW-1185">Reference proteome</keyword>
<dbReference type="GO" id="GO:0004789">
    <property type="term" value="F:thiamine-phosphate diphosphorylase activity"/>
    <property type="evidence" value="ECO:0007669"/>
    <property type="project" value="UniProtKB-UniRule"/>
</dbReference>
<dbReference type="Proteomes" id="UP000289821">
    <property type="component" value="Unassembled WGS sequence"/>
</dbReference>
<comment type="catalytic activity">
    <reaction evidence="8 10 11">
        <text>2-(2-carboxy-4-methylthiazol-5-yl)ethyl phosphate + 4-amino-2-methyl-5-(diphosphooxymethyl)pyrimidine + 2 H(+) = thiamine phosphate + CO2 + diphosphate</text>
        <dbReference type="Rhea" id="RHEA:47848"/>
        <dbReference type="ChEBI" id="CHEBI:15378"/>
        <dbReference type="ChEBI" id="CHEBI:16526"/>
        <dbReference type="ChEBI" id="CHEBI:33019"/>
        <dbReference type="ChEBI" id="CHEBI:37575"/>
        <dbReference type="ChEBI" id="CHEBI:57841"/>
        <dbReference type="ChEBI" id="CHEBI:62890"/>
        <dbReference type="EC" id="2.5.1.3"/>
    </reaction>
</comment>
<dbReference type="GO" id="GO:0000287">
    <property type="term" value="F:magnesium ion binding"/>
    <property type="evidence" value="ECO:0007669"/>
    <property type="project" value="UniProtKB-UniRule"/>
</dbReference>
<dbReference type="HAMAP" id="MF_00097">
    <property type="entry name" value="TMP_synthase"/>
    <property type="match status" value="1"/>
</dbReference>
<keyword evidence="6 10" id="KW-0784">Thiamine biosynthesis</keyword>
<dbReference type="GO" id="GO:0009228">
    <property type="term" value="P:thiamine biosynthetic process"/>
    <property type="evidence" value="ECO:0007669"/>
    <property type="project" value="UniProtKB-KW"/>
</dbReference>
<evidence type="ECO:0000256" key="12">
    <source>
        <dbReference type="RuleBase" id="RU004253"/>
    </source>
</evidence>
<evidence type="ECO:0000256" key="10">
    <source>
        <dbReference type="HAMAP-Rule" id="MF_00097"/>
    </source>
</evidence>
<keyword evidence="4 10" id="KW-0479">Metal-binding</keyword>
<sequence length="221" mass="24425">MNVKSFPYRLYLVISEEACPHYDFIKVAEEAIKGGVDIIQLREKKDASSQFLKKAVELKKVLDRYQIPLIINDNLEVAIKSGAAGIHVGNTDLTPTEIRKQWPQCEILGYSIEYLEQLYNEQTYSSDYLGISPVYNTDTKTNTVTTWGIDGVQSICSKTEKPLVAIGNMKASNAKKVVEAGADCIAVVSAICSDSNPLKAAQLLKQEIDQGINNRAATHKI</sequence>
<dbReference type="Gene3D" id="3.20.20.70">
    <property type="entry name" value="Aldolase class I"/>
    <property type="match status" value="1"/>
</dbReference>
<dbReference type="RefSeq" id="WP_128762205.1">
    <property type="nucleotide sequence ID" value="NZ_QOVI01000006.1"/>
</dbReference>
<dbReference type="NCBIfam" id="TIGR00693">
    <property type="entry name" value="thiE"/>
    <property type="match status" value="1"/>
</dbReference>
<evidence type="ECO:0000256" key="4">
    <source>
        <dbReference type="ARBA" id="ARBA00022723"/>
    </source>
</evidence>
<keyword evidence="3 10" id="KW-0808">Transferase</keyword>
<comment type="cofactor">
    <cofactor evidence="10">
        <name>Mg(2+)</name>
        <dbReference type="ChEBI" id="CHEBI:18420"/>
    </cofactor>
    <text evidence="10">Binds 1 Mg(2+) ion per subunit.</text>
</comment>
<evidence type="ECO:0000256" key="6">
    <source>
        <dbReference type="ARBA" id="ARBA00022977"/>
    </source>
</evidence>
<dbReference type="EC" id="2.5.1.3" evidence="10"/>
<keyword evidence="5 10" id="KW-0460">Magnesium</keyword>
<dbReference type="GO" id="GO:0005737">
    <property type="term" value="C:cytoplasm"/>
    <property type="evidence" value="ECO:0007669"/>
    <property type="project" value="TreeGrafter"/>
</dbReference>
<feature type="binding site" evidence="10">
    <location>
        <begin position="40"/>
        <end position="44"/>
    </location>
    <ligand>
        <name>4-amino-2-methyl-5-(diphosphooxymethyl)pyrimidine</name>
        <dbReference type="ChEBI" id="CHEBI:57841"/>
    </ligand>
</feature>
<dbReference type="Pfam" id="PF02581">
    <property type="entry name" value="TMP-TENI"/>
    <property type="match status" value="1"/>
</dbReference>
<feature type="binding site" evidence="10">
    <location>
        <position position="73"/>
    </location>
    <ligand>
        <name>Mg(2+)</name>
        <dbReference type="ChEBI" id="CHEBI:18420"/>
    </ligand>
</feature>
<dbReference type="UniPathway" id="UPA00060">
    <property type="reaction ID" value="UER00141"/>
</dbReference>
<comment type="pathway">
    <text evidence="2 10 12">Cofactor biosynthesis; thiamine diphosphate biosynthesis; thiamine phosphate from 4-amino-2-methyl-5-diphosphomethylpyrimidine and 4-methyl-5-(2-phosphoethyl)-thiazole: step 1/1.</text>
</comment>
<feature type="binding site" evidence="10">
    <location>
        <position position="111"/>
    </location>
    <ligand>
        <name>4-amino-2-methyl-5-(diphosphooxymethyl)pyrimidine</name>
        <dbReference type="ChEBI" id="CHEBI:57841"/>
    </ligand>
</feature>
<feature type="binding site" evidence="10">
    <location>
        <position position="72"/>
    </location>
    <ligand>
        <name>4-amino-2-methyl-5-(diphosphooxymethyl)pyrimidine</name>
        <dbReference type="ChEBI" id="CHEBI:57841"/>
    </ligand>
</feature>
<evidence type="ECO:0000313" key="15">
    <source>
        <dbReference type="Proteomes" id="UP000289821"/>
    </source>
</evidence>
<dbReference type="OrthoDB" id="9812206at2"/>
<dbReference type="InterPro" id="IPR022998">
    <property type="entry name" value="ThiamineP_synth_TenI"/>
</dbReference>
<evidence type="ECO:0000256" key="9">
    <source>
        <dbReference type="ARBA" id="ARBA00047883"/>
    </source>
</evidence>
<evidence type="ECO:0000259" key="13">
    <source>
        <dbReference type="Pfam" id="PF02581"/>
    </source>
</evidence>
<accession>A0A4Q0NPY7</accession>
<organism evidence="14 15">
    <name type="scientific">Leeuwenhoekiella aestuarii</name>
    <dbReference type="NCBI Taxonomy" id="2249426"/>
    <lineage>
        <taxon>Bacteria</taxon>
        <taxon>Pseudomonadati</taxon>
        <taxon>Bacteroidota</taxon>
        <taxon>Flavobacteriia</taxon>
        <taxon>Flavobacteriales</taxon>
        <taxon>Flavobacteriaceae</taxon>
        <taxon>Leeuwenhoekiella</taxon>
    </lineage>
</organism>
<feature type="binding site" evidence="10">
    <location>
        <begin position="188"/>
        <end position="189"/>
    </location>
    <ligand>
        <name>2-[(2R,5Z)-2-carboxy-4-methylthiazol-5(2H)-ylidene]ethyl phosphate</name>
        <dbReference type="ChEBI" id="CHEBI:62899"/>
    </ligand>
</feature>
<evidence type="ECO:0000256" key="11">
    <source>
        <dbReference type="RuleBase" id="RU003826"/>
    </source>
</evidence>
<dbReference type="PANTHER" id="PTHR20857:SF23">
    <property type="entry name" value="THIAMINE BIOSYNTHETIC BIFUNCTIONAL ENZYME"/>
    <property type="match status" value="1"/>
</dbReference>
<comment type="similarity">
    <text evidence="10 11">Belongs to the thiamine-phosphate synthase family.</text>
</comment>
<dbReference type="GO" id="GO:0009229">
    <property type="term" value="P:thiamine diphosphate biosynthetic process"/>
    <property type="evidence" value="ECO:0007669"/>
    <property type="project" value="UniProtKB-UniRule"/>
</dbReference>
<evidence type="ECO:0000313" key="14">
    <source>
        <dbReference type="EMBL" id="RXG12529.1"/>
    </source>
</evidence>
<name>A0A4Q0NPY7_9FLAO</name>
<reference evidence="14 15" key="1">
    <citation type="submission" date="2018-07" db="EMBL/GenBank/DDBJ databases">
        <title>Leeuwenhoekiella genomics.</title>
        <authorList>
            <person name="Tahon G."/>
            <person name="Willems A."/>
        </authorList>
    </citation>
    <scope>NUCLEOTIDE SEQUENCE [LARGE SCALE GENOMIC DNA]</scope>
    <source>
        <strain evidence="14 15">R-50232</strain>
    </source>
</reference>
<evidence type="ECO:0000256" key="2">
    <source>
        <dbReference type="ARBA" id="ARBA00005165"/>
    </source>
</evidence>
<dbReference type="CDD" id="cd00564">
    <property type="entry name" value="TMP_TenI"/>
    <property type="match status" value="1"/>
</dbReference>
<protein>
    <recommendedName>
        <fullName evidence="10">Thiamine-phosphate synthase</fullName>
        <shortName evidence="10">TP synthase</shortName>
        <shortName evidence="10">TPS</shortName>
        <ecNumber evidence="10">2.5.1.3</ecNumber>
    </recommendedName>
    <alternativeName>
        <fullName evidence="10">Thiamine-phosphate pyrophosphorylase</fullName>
        <shortName evidence="10">TMP pyrophosphorylase</shortName>
        <shortName evidence="10">TMP-PPase</shortName>
    </alternativeName>
</protein>
<evidence type="ECO:0000256" key="1">
    <source>
        <dbReference type="ARBA" id="ARBA00003814"/>
    </source>
</evidence>
<dbReference type="InterPro" id="IPR034291">
    <property type="entry name" value="TMP_synthase"/>
</dbReference>
<dbReference type="SUPFAM" id="SSF51391">
    <property type="entry name" value="Thiamin phosphate synthase"/>
    <property type="match status" value="1"/>
</dbReference>
<dbReference type="FunFam" id="3.20.20.70:FF:000096">
    <property type="entry name" value="Thiamine-phosphate synthase"/>
    <property type="match status" value="1"/>
</dbReference>
<proteinExistence type="inferred from homology"/>
<dbReference type="InterPro" id="IPR036206">
    <property type="entry name" value="ThiamineP_synth_sf"/>
</dbReference>
<feature type="binding site" evidence="10">
    <location>
        <position position="140"/>
    </location>
    <ligand>
        <name>4-amino-2-methyl-5-(diphosphooxymethyl)pyrimidine</name>
        <dbReference type="ChEBI" id="CHEBI:57841"/>
    </ligand>
</feature>
<comment type="catalytic activity">
    <reaction evidence="9 10 11">
        <text>2-[(2R,5Z)-2-carboxy-4-methylthiazol-5(2H)-ylidene]ethyl phosphate + 4-amino-2-methyl-5-(diphosphooxymethyl)pyrimidine + 2 H(+) = thiamine phosphate + CO2 + diphosphate</text>
        <dbReference type="Rhea" id="RHEA:47844"/>
        <dbReference type="ChEBI" id="CHEBI:15378"/>
        <dbReference type="ChEBI" id="CHEBI:16526"/>
        <dbReference type="ChEBI" id="CHEBI:33019"/>
        <dbReference type="ChEBI" id="CHEBI:37575"/>
        <dbReference type="ChEBI" id="CHEBI:57841"/>
        <dbReference type="ChEBI" id="CHEBI:62899"/>
        <dbReference type="EC" id="2.5.1.3"/>
    </reaction>
</comment>
<gene>
    <name evidence="10" type="primary">thiE</name>
    <name evidence="14" type="ORF">DSM04_1068</name>
</gene>
<comment type="catalytic activity">
    <reaction evidence="7 10 11">
        <text>4-methyl-5-(2-phosphooxyethyl)-thiazole + 4-amino-2-methyl-5-(diphosphooxymethyl)pyrimidine + H(+) = thiamine phosphate + diphosphate</text>
        <dbReference type="Rhea" id="RHEA:22328"/>
        <dbReference type="ChEBI" id="CHEBI:15378"/>
        <dbReference type="ChEBI" id="CHEBI:33019"/>
        <dbReference type="ChEBI" id="CHEBI:37575"/>
        <dbReference type="ChEBI" id="CHEBI:57841"/>
        <dbReference type="ChEBI" id="CHEBI:58296"/>
        <dbReference type="EC" id="2.5.1.3"/>
    </reaction>
</comment>